<keyword evidence="3" id="KW-0411">Iron-sulfur</keyword>
<dbReference type="EMBL" id="WXEY01000045">
    <property type="protein sequence ID" value="MZP31466.1"/>
    <property type="molecule type" value="Genomic_DNA"/>
</dbReference>
<dbReference type="Gene3D" id="3.30.70.20">
    <property type="match status" value="1"/>
</dbReference>
<dbReference type="GO" id="GO:0016491">
    <property type="term" value="F:oxidoreductase activity"/>
    <property type="evidence" value="ECO:0007669"/>
    <property type="project" value="InterPro"/>
</dbReference>
<dbReference type="Pfam" id="PF00248">
    <property type="entry name" value="Aldo_ket_red"/>
    <property type="match status" value="1"/>
</dbReference>
<name>A0A845L6Z8_9FIRM</name>
<evidence type="ECO:0000313" key="6">
    <source>
        <dbReference type="Proteomes" id="UP000463470"/>
    </source>
</evidence>
<evidence type="ECO:0000313" key="5">
    <source>
        <dbReference type="EMBL" id="MZP31466.1"/>
    </source>
</evidence>
<sequence length="329" mass="35799">MRRNLSKENLGKVRLGKSGLEVSRLCFGSLTIGPLQGSLPLDRGAALLRQAFLSGVTFVDTAQIYGTYPYIREALRGYKGDRGDIDDVVIATKSYAYSAEGMREALEEARRELDRDVIDIFLLHEQESEHTLRGHREAFEYLLEAKAQGWVKAVGISTHAVAAVRAAAAMDEVDVIHPLINMEGIGILDGTASDMLAAIADAHQAGKGIYGMKVLGGGNLHAKAPEALAWALAQPHLDAIAVGMQSERELEVNLRLFAGEAVSEENWQAVRGRGRRLHIEDWCTGCGACVPACPQGALRLEEHAVVDPARCLLCGYCSRMCRDFCIKVV</sequence>
<dbReference type="PRINTS" id="PR00069">
    <property type="entry name" value="ALDKETRDTASE"/>
</dbReference>
<dbReference type="AlphaFoldDB" id="A0A845L6Z8"/>
<keyword evidence="1" id="KW-0479">Metal-binding</keyword>
<dbReference type="Gene3D" id="3.20.20.100">
    <property type="entry name" value="NADP-dependent oxidoreductase domain"/>
    <property type="match status" value="1"/>
</dbReference>
<organism evidence="5 6">
    <name type="scientific">Heliomicrobium undosum</name>
    <dbReference type="NCBI Taxonomy" id="121734"/>
    <lineage>
        <taxon>Bacteria</taxon>
        <taxon>Bacillati</taxon>
        <taxon>Bacillota</taxon>
        <taxon>Clostridia</taxon>
        <taxon>Eubacteriales</taxon>
        <taxon>Heliobacteriaceae</taxon>
        <taxon>Heliomicrobium</taxon>
    </lineage>
</organism>
<dbReference type="InterPro" id="IPR020471">
    <property type="entry name" value="AKR"/>
</dbReference>
<dbReference type="Pfam" id="PF00037">
    <property type="entry name" value="Fer4"/>
    <property type="match status" value="1"/>
</dbReference>
<dbReference type="InterPro" id="IPR017900">
    <property type="entry name" value="4Fe4S_Fe_S_CS"/>
</dbReference>
<proteinExistence type="predicted"/>
<evidence type="ECO:0000259" key="4">
    <source>
        <dbReference type="PROSITE" id="PS51379"/>
    </source>
</evidence>
<accession>A0A845L6Z8</accession>
<protein>
    <submittedName>
        <fullName evidence="5">4Fe-4S dicluster domain-containing protein</fullName>
    </submittedName>
</protein>
<keyword evidence="6" id="KW-1185">Reference proteome</keyword>
<dbReference type="InterPro" id="IPR023210">
    <property type="entry name" value="NADP_OxRdtase_dom"/>
</dbReference>
<dbReference type="GO" id="GO:0046872">
    <property type="term" value="F:metal ion binding"/>
    <property type="evidence" value="ECO:0007669"/>
    <property type="project" value="UniProtKB-KW"/>
</dbReference>
<dbReference type="GO" id="GO:0051536">
    <property type="term" value="F:iron-sulfur cluster binding"/>
    <property type="evidence" value="ECO:0007669"/>
    <property type="project" value="UniProtKB-KW"/>
</dbReference>
<dbReference type="PROSITE" id="PS00198">
    <property type="entry name" value="4FE4S_FER_1"/>
    <property type="match status" value="1"/>
</dbReference>
<comment type="caution">
    <text evidence="5">The sequence shown here is derived from an EMBL/GenBank/DDBJ whole genome shotgun (WGS) entry which is preliminary data.</text>
</comment>
<dbReference type="InterPro" id="IPR017896">
    <property type="entry name" value="4Fe4S_Fe-S-bd"/>
</dbReference>
<dbReference type="PANTHER" id="PTHR43312">
    <property type="entry name" value="D-THREO-ALDOSE 1-DEHYDROGENASE"/>
    <property type="match status" value="1"/>
</dbReference>
<dbReference type="CDD" id="cd19100">
    <property type="entry name" value="AKR_unchar"/>
    <property type="match status" value="1"/>
</dbReference>
<dbReference type="PANTHER" id="PTHR43312:SF1">
    <property type="entry name" value="NADP-DEPENDENT OXIDOREDUCTASE DOMAIN-CONTAINING PROTEIN"/>
    <property type="match status" value="1"/>
</dbReference>
<dbReference type="InterPro" id="IPR036812">
    <property type="entry name" value="NAD(P)_OxRdtase_dom_sf"/>
</dbReference>
<evidence type="ECO:0000256" key="2">
    <source>
        <dbReference type="ARBA" id="ARBA00023004"/>
    </source>
</evidence>
<feature type="domain" description="4Fe-4S ferredoxin-type" evidence="4">
    <location>
        <begin position="274"/>
        <end position="303"/>
    </location>
</feature>
<gene>
    <name evidence="5" type="ORF">GTO91_17380</name>
</gene>
<dbReference type="OrthoDB" id="9773828at2"/>
<dbReference type="PROSITE" id="PS51379">
    <property type="entry name" value="4FE4S_FER_2"/>
    <property type="match status" value="2"/>
</dbReference>
<evidence type="ECO:0000256" key="3">
    <source>
        <dbReference type="ARBA" id="ARBA00023014"/>
    </source>
</evidence>
<evidence type="ECO:0000256" key="1">
    <source>
        <dbReference type="ARBA" id="ARBA00022723"/>
    </source>
</evidence>
<keyword evidence="2" id="KW-0408">Iron</keyword>
<reference evidence="5 6" key="1">
    <citation type="submission" date="2020-01" db="EMBL/GenBank/DDBJ databases">
        <title>Whole-genome sequence of Heliobacterium undosum DSM 13378.</title>
        <authorList>
            <person name="Kyndt J.A."/>
            <person name="Meyer T.E."/>
        </authorList>
    </citation>
    <scope>NUCLEOTIDE SEQUENCE [LARGE SCALE GENOMIC DNA]</scope>
    <source>
        <strain evidence="5 6">DSM 13378</strain>
    </source>
</reference>
<dbReference type="SUPFAM" id="SSF51430">
    <property type="entry name" value="NAD(P)-linked oxidoreductase"/>
    <property type="match status" value="1"/>
</dbReference>
<dbReference type="RefSeq" id="WP_161259981.1">
    <property type="nucleotide sequence ID" value="NZ_WXEY01000045.1"/>
</dbReference>
<dbReference type="SUPFAM" id="SSF54862">
    <property type="entry name" value="4Fe-4S ferredoxins"/>
    <property type="match status" value="1"/>
</dbReference>
<dbReference type="InterPro" id="IPR053135">
    <property type="entry name" value="AKR2_Oxidoreductase"/>
</dbReference>
<dbReference type="Proteomes" id="UP000463470">
    <property type="component" value="Unassembled WGS sequence"/>
</dbReference>
<feature type="domain" description="4Fe-4S ferredoxin-type" evidence="4">
    <location>
        <begin position="304"/>
        <end position="329"/>
    </location>
</feature>